<dbReference type="GO" id="GO:0005737">
    <property type="term" value="C:cytoplasm"/>
    <property type="evidence" value="ECO:0007669"/>
    <property type="project" value="TreeGrafter"/>
</dbReference>
<dbReference type="Gene3D" id="3.30.9.10">
    <property type="entry name" value="D-Amino Acid Oxidase, subunit A, domain 2"/>
    <property type="match status" value="1"/>
</dbReference>
<reference evidence="4" key="1">
    <citation type="submission" date="2020-02" db="EMBL/GenBank/DDBJ databases">
        <authorList>
            <person name="Meier V. D."/>
        </authorList>
    </citation>
    <scope>NUCLEOTIDE SEQUENCE</scope>
    <source>
        <strain evidence="4">AVDCRST_MAG18</strain>
    </source>
</reference>
<evidence type="ECO:0000313" key="4">
    <source>
        <dbReference type="EMBL" id="CAA9589893.1"/>
    </source>
</evidence>
<sequence length="404" mass="42162">MERAEVVIIGGGIMGASLAFALAGRGVRDVLVLEKRTVASGASGKSGALLRQHYSNRPEATLAHRSLQMFKDWGEIVGGDCGYDRCGLIVTVATSGPDDPNIARMRANVALQNSVGIRSEVLPAEELRRLQPFARFDDVAVGAYEAESGYVDAVAATRGMMDAALDRGARLREGVAVTGLRAVGGRIDGVETSDGPIDASVVVCAAGAWAAPILATAGVAVPLDPIRVQVAIVNSPDAMPRGGTMAYVDTSANHFCRNWGPNRTLVGIGGGEGHESVDPDAYDERPNPTFPARALGNLARRMPAMAGATPLGGHAGLYDMTPDAHPIIGLAPGVEGLHLCVGFSGAGFKKGPAVGQALAEQIIDGRSAIVDLASFRLERFADDGWLAPWSEHEYVLSSDFGHGF</sequence>
<feature type="transmembrane region" description="Helical" evidence="2">
    <location>
        <begin position="6"/>
        <end position="27"/>
    </location>
</feature>
<dbReference type="PANTHER" id="PTHR13847">
    <property type="entry name" value="SARCOSINE DEHYDROGENASE-RELATED"/>
    <property type="match status" value="1"/>
</dbReference>
<evidence type="ECO:0000256" key="1">
    <source>
        <dbReference type="ARBA" id="ARBA00023002"/>
    </source>
</evidence>
<keyword evidence="2" id="KW-0472">Membrane</keyword>
<keyword evidence="2" id="KW-1133">Transmembrane helix</keyword>
<dbReference type="Pfam" id="PF01266">
    <property type="entry name" value="DAO"/>
    <property type="match status" value="1"/>
</dbReference>
<dbReference type="PANTHER" id="PTHR13847:SF287">
    <property type="entry name" value="FAD-DEPENDENT OXIDOREDUCTASE DOMAIN-CONTAINING PROTEIN 1"/>
    <property type="match status" value="1"/>
</dbReference>
<protein>
    <recommendedName>
        <fullName evidence="3">FAD dependent oxidoreductase domain-containing protein</fullName>
    </recommendedName>
</protein>
<dbReference type="InterPro" id="IPR006076">
    <property type="entry name" value="FAD-dep_OxRdtase"/>
</dbReference>
<keyword evidence="2" id="KW-0812">Transmembrane</keyword>
<organism evidence="4">
    <name type="scientific">uncultured Thermomicrobiales bacterium</name>
    <dbReference type="NCBI Taxonomy" id="1645740"/>
    <lineage>
        <taxon>Bacteria</taxon>
        <taxon>Pseudomonadati</taxon>
        <taxon>Thermomicrobiota</taxon>
        <taxon>Thermomicrobia</taxon>
        <taxon>Thermomicrobiales</taxon>
        <taxon>environmental samples</taxon>
    </lineage>
</organism>
<name>A0A6J4VX25_9BACT</name>
<dbReference type="EMBL" id="CADCWN010000386">
    <property type="protein sequence ID" value="CAA9589893.1"/>
    <property type="molecule type" value="Genomic_DNA"/>
</dbReference>
<evidence type="ECO:0000259" key="3">
    <source>
        <dbReference type="Pfam" id="PF01266"/>
    </source>
</evidence>
<evidence type="ECO:0000256" key="2">
    <source>
        <dbReference type="SAM" id="Phobius"/>
    </source>
</evidence>
<proteinExistence type="predicted"/>
<keyword evidence="1" id="KW-0560">Oxidoreductase</keyword>
<dbReference type="InterPro" id="IPR036188">
    <property type="entry name" value="FAD/NAD-bd_sf"/>
</dbReference>
<accession>A0A6J4VX25</accession>
<gene>
    <name evidence="4" type="ORF">AVDCRST_MAG18-4792</name>
</gene>
<dbReference type="Gene3D" id="3.50.50.60">
    <property type="entry name" value="FAD/NAD(P)-binding domain"/>
    <property type="match status" value="1"/>
</dbReference>
<dbReference type="SUPFAM" id="SSF51905">
    <property type="entry name" value="FAD/NAD(P)-binding domain"/>
    <property type="match status" value="1"/>
</dbReference>
<dbReference type="GO" id="GO:0016491">
    <property type="term" value="F:oxidoreductase activity"/>
    <property type="evidence" value="ECO:0007669"/>
    <property type="project" value="UniProtKB-KW"/>
</dbReference>
<feature type="domain" description="FAD dependent oxidoreductase" evidence="3">
    <location>
        <begin position="6"/>
        <end position="360"/>
    </location>
</feature>
<dbReference type="AlphaFoldDB" id="A0A6J4VX25"/>